<keyword evidence="5 11" id="KW-0479">Metal-binding</keyword>
<evidence type="ECO:0000256" key="12">
    <source>
        <dbReference type="SAM" id="MobiDB-lite"/>
    </source>
</evidence>
<evidence type="ECO:0000259" key="13">
    <source>
        <dbReference type="PROSITE" id="PS51959"/>
    </source>
</evidence>
<evidence type="ECO:0000256" key="3">
    <source>
        <dbReference type="ARBA" id="ARBA00011245"/>
    </source>
</evidence>
<sequence length="675" mass="74449">MTWPKILFLLLLFGSLDIDYTSGGKFSFSRLGGSRSSSSHRISRPSYSTGHHSTSIHRSHTPTNIKPITTGHTGSVITSHQHNKDSTTNLLHTERGGATIPQPSINTNNKPALPPYVPSAPPLPVHETKPLFSSVPNQGSGTQFPKPSPGFKPDVYPSNNPPPIGFKPHAYPNNNPPPPGFKPEIHPGSNPGLQSSYPHNPSYPRNPTYPSNPMPPPYPSMPHPGQTAPHLNPSFPASHNYPPQPGAPHFPSMPNSHPINNPYGGYVPSGQNLPHGQTFYPQQQVQYFSQPAAQPYIPGQTTILMPNQQSSGRGFGDMIKEALVFSTINAGVNRLINPHTHYYEPRPATSDGTADSKTYITYNNHYHNFYPGNTTTGTADAPNPGFPPNQAFNPAAPNSPFNPAAPNSPPNPATMINPGSYNPSVNVPSTLNTNNMGLPNQSNTMSTSTNVLNDRNSYAQGNNANPQTSTVGNTVGIFQYPISDDDLYKISEDLFAREEHNVTKYITLNLQSRFTPGNTTGNITDVADGPLFYVQPEAYNIPSIKVIRMLYDNYERNSSKKENRTQEKRVQDWIYFDYEESFKRINYMGYVDKLNFGDKASLVKLNFNMEGITRPNTTIFVGTTPELEMSLYTICFYARPNNLCPVSLGNTKFNIYTHSFRYFGKDLIDLGLPII</sequence>
<keyword evidence="15" id="KW-1185">Reference proteome</keyword>
<dbReference type="GO" id="GO:0016787">
    <property type="term" value="F:hydrolase activity"/>
    <property type="evidence" value="ECO:0007669"/>
    <property type="project" value="UniProtKB-KW"/>
</dbReference>
<comment type="caution">
    <text evidence="14">The sequence shown here is derived from an EMBL/GenBank/DDBJ whole genome shotgun (WGS) entry which is preliminary data.</text>
</comment>
<evidence type="ECO:0000256" key="8">
    <source>
        <dbReference type="ARBA" id="ARBA00022884"/>
    </source>
</evidence>
<dbReference type="PRINTS" id="PR01217">
    <property type="entry name" value="PRICHEXTENSN"/>
</dbReference>
<reference evidence="14" key="2">
    <citation type="journal article" date="2023" name="Commun. Biol.">
        <title>Intrasexual cuticular hydrocarbon dimorphism in a wasp sheds light on hydrocarbon biosynthesis genes in Hymenoptera.</title>
        <authorList>
            <person name="Moris V.C."/>
            <person name="Podsiadlowski L."/>
            <person name="Martin S."/>
            <person name="Oeyen J.P."/>
            <person name="Donath A."/>
            <person name="Petersen M."/>
            <person name="Wilbrandt J."/>
            <person name="Misof B."/>
            <person name="Liedtke D."/>
            <person name="Thamm M."/>
            <person name="Scheiner R."/>
            <person name="Schmitt T."/>
            <person name="Niehuis O."/>
        </authorList>
    </citation>
    <scope>NUCLEOTIDE SEQUENCE</scope>
    <source>
        <strain evidence="14">GBR_01_08_01A</strain>
    </source>
</reference>
<evidence type="ECO:0000256" key="1">
    <source>
        <dbReference type="ARBA" id="ARBA00001936"/>
    </source>
</evidence>
<evidence type="ECO:0000256" key="11">
    <source>
        <dbReference type="RuleBase" id="RU367085"/>
    </source>
</evidence>
<comment type="similarity">
    <text evidence="2 11">Belongs to the ENDOU family.</text>
</comment>
<reference evidence="14" key="1">
    <citation type="submission" date="2021-08" db="EMBL/GenBank/DDBJ databases">
        <authorList>
            <person name="Misof B."/>
            <person name="Oliver O."/>
            <person name="Podsiadlowski L."/>
            <person name="Donath A."/>
            <person name="Peters R."/>
            <person name="Mayer C."/>
            <person name="Rust J."/>
            <person name="Gunkel S."/>
            <person name="Lesny P."/>
            <person name="Martin S."/>
            <person name="Oeyen J.P."/>
            <person name="Petersen M."/>
            <person name="Panagiotis P."/>
            <person name="Wilbrandt J."/>
            <person name="Tanja T."/>
        </authorList>
    </citation>
    <scope>NUCLEOTIDE SEQUENCE</scope>
    <source>
        <strain evidence="14">GBR_01_08_01A</strain>
        <tissue evidence="14">Thorax + abdomen</tissue>
    </source>
</reference>
<feature type="region of interest" description="Disordered" evidence="12">
    <location>
        <begin position="29"/>
        <end position="277"/>
    </location>
</feature>
<comment type="cofactor">
    <cofactor evidence="1 11">
        <name>Mn(2+)</name>
        <dbReference type="ChEBI" id="CHEBI:29035"/>
    </cofactor>
</comment>
<evidence type="ECO:0000256" key="4">
    <source>
        <dbReference type="ARBA" id="ARBA00022722"/>
    </source>
</evidence>
<feature type="compositionally biased region" description="Pro residues" evidence="12">
    <location>
        <begin position="112"/>
        <end position="124"/>
    </location>
</feature>
<dbReference type="CDD" id="cd21159">
    <property type="entry name" value="XendoU"/>
    <property type="match status" value="1"/>
</dbReference>
<dbReference type="Pfam" id="PF09412">
    <property type="entry name" value="XendoU"/>
    <property type="match status" value="2"/>
</dbReference>
<evidence type="ECO:0000256" key="2">
    <source>
        <dbReference type="ARBA" id="ARBA00010168"/>
    </source>
</evidence>
<feature type="compositionally biased region" description="Pro residues" evidence="12">
    <location>
        <begin position="210"/>
        <end position="222"/>
    </location>
</feature>
<evidence type="ECO:0000313" key="14">
    <source>
        <dbReference type="EMBL" id="KAK2580620.1"/>
    </source>
</evidence>
<keyword evidence="6 11" id="KW-0255">Endonuclease</keyword>
<evidence type="ECO:0000256" key="7">
    <source>
        <dbReference type="ARBA" id="ARBA00022801"/>
    </source>
</evidence>
<keyword evidence="4 11" id="KW-0540">Nuclease</keyword>
<accession>A0AAD9RJ12</accession>
<evidence type="ECO:0000256" key="9">
    <source>
        <dbReference type="ARBA" id="ARBA00023211"/>
    </source>
</evidence>
<dbReference type="PANTHER" id="PTHR12439:SF42">
    <property type="entry name" value="ENDORIBONUCLEASE-RELATED"/>
    <property type="match status" value="1"/>
</dbReference>
<protein>
    <recommendedName>
        <fullName evidence="13">EndoU domain-containing protein</fullName>
    </recommendedName>
</protein>
<evidence type="ECO:0000256" key="5">
    <source>
        <dbReference type="ARBA" id="ARBA00022723"/>
    </source>
</evidence>
<feature type="compositionally biased region" description="Low complexity" evidence="12">
    <location>
        <begin position="388"/>
        <end position="405"/>
    </location>
</feature>
<organism evidence="14 15">
    <name type="scientific">Odynerus spinipes</name>
    <dbReference type="NCBI Taxonomy" id="1348599"/>
    <lineage>
        <taxon>Eukaryota</taxon>
        <taxon>Metazoa</taxon>
        <taxon>Ecdysozoa</taxon>
        <taxon>Arthropoda</taxon>
        <taxon>Hexapoda</taxon>
        <taxon>Insecta</taxon>
        <taxon>Pterygota</taxon>
        <taxon>Neoptera</taxon>
        <taxon>Endopterygota</taxon>
        <taxon>Hymenoptera</taxon>
        <taxon>Apocrita</taxon>
        <taxon>Aculeata</taxon>
        <taxon>Vespoidea</taxon>
        <taxon>Vespidae</taxon>
        <taxon>Eumeninae</taxon>
        <taxon>Odynerus</taxon>
    </lineage>
</organism>
<keyword evidence="8 11" id="KW-0694">RNA-binding</keyword>
<feature type="compositionally biased region" description="Polar residues" evidence="12">
    <location>
        <begin position="61"/>
        <end position="91"/>
    </location>
</feature>
<feature type="compositionally biased region" description="Polar residues" evidence="12">
    <location>
        <begin position="134"/>
        <end position="145"/>
    </location>
</feature>
<dbReference type="GO" id="GO:0003723">
    <property type="term" value="F:RNA binding"/>
    <property type="evidence" value="ECO:0007669"/>
    <property type="project" value="UniProtKB-UniRule"/>
</dbReference>
<feature type="domain" description="EndoU" evidence="13">
    <location>
        <begin position="573"/>
        <end position="675"/>
    </location>
</feature>
<gene>
    <name evidence="14" type="ORF">KPH14_007732</name>
</gene>
<keyword evidence="11" id="KW-0732">Signal</keyword>
<keyword evidence="7 11" id="KW-0378">Hydrolase</keyword>
<comment type="subunit">
    <text evidence="3 11">Monomer.</text>
</comment>
<dbReference type="InterPro" id="IPR039787">
    <property type="entry name" value="ENDOU"/>
</dbReference>
<dbReference type="GO" id="GO:0004521">
    <property type="term" value="F:RNA endonuclease activity"/>
    <property type="evidence" value="ECO:0007669"/>
    <property type="project" value="UniProtKB-UniRule"/>
</dbReference>
<dbReference type="PANTHER" id="PTHR12439">
    <property type="entry name" value="PLACENTAL PROTEIN 11-RELATED"/>
    <property type="match status" value="1"/>
</dbReference>
<feature type="chain" id="PRO_5041769464" description="EndoU domain-containing protein" evidence="11">
    <location>
        <begin position="24"/>
        <end position="675"/>
    </location>
</feature>
<evidence type="ECO:0000256" key="6">
    <source>
        <dbReference type="ARBA" id="ARBA00022759"/>
    </source>
</evidence>
<dbReference type="Proteomes" id="UP001258017">
    <property type="component" value="Unassembled WGS sequence"/>
</dbReference>
<dbReference type="GO" id="GO:0016829">
    <property type="term" value="F:lyase activity"/>
    <property type="evidence" value="ECO:0007669"/>
    <property type="project" value="UniProtKB-KW"/>
</dbReference>
<feature type="signal peptide" evidence="11">
    <location>
        <begin position="1"/>
        <end position="23"/>
    </location>
</feature>
<feature type="compositionally biased region" description="Low complexity" evidence="12">
    <location>
        <begin position="29"/>
        <end position="48"/>
    </location>
</feature>
<feature type="compositionally biased region" description="Polar residues" evidence="12">
    <location>
        <begin position="101"/>
        <end position="110"/>
    </location>
</feature>
<feature type="region of interest" description="Disordered" evidence="12">
    <location>
        <begin position="373"/>
        <end position="423"/>
    </location>
</feature>
<evidence type="ECO:0000256" key="10">
    <source>
        <dbReference type="ARBA" id="ARBA00023239"/>
    </source>
</evidence>
<dbReference type="EMBL" id="JAIFRP010000050">
    <property type="protein sequence ID" value="KAK2580620.1"/>
    <property type="molecule type" value="Genomic_DNA"/>
</dbReference>
<keyword evidence="10" id="KW-0456">Lyase</keyword>
<evidence type="ECO:0000313" key="15">
    <source>
        <dbReference type="Proteomes" id="UP001258017"/>
    </source>
</evidence>
<dbReference type="SUPFAM" id="SSF142877">
    <property type="entry name" value="EndoU-like"/>
    <property type="match status" value="1"/>
</dbReference>
<dbReference type="GO" id="GO:0046872">
    <property type="term" value="F:metal ion binding"/>
    <property type="evidence" value="ECO:0007669"/>
    <property type="project" value="UniProtKB-UniRule"/>
</dbReference>
<dbReference type="AlphaFoldDB" id="A0AAD9RJ12"/>
<proteinExistence type="inferred from homology"/>
<name>A0AAD9RJ12_9HYME</name>
<dbReference type="InterPro" id="IPR037227">
    <property type="entry name" value="EndoU-like"/>
</dbReference>
<keyword evidence="9 11" id="KW-0464">Manganese</keyword>
<dbReference type="InterPro" id="IPR018998">
    <property type="entry name" value="EndoU_C"/>
</dbReference>
<dbReference type="PROSITE" id="PS51959">
    <property type="entry name" value="ENDOU"/>
    <property type="match status" value="1"/>
</dbReference>